<dbReference type="Gene3D" id="3.40.50.300">
    <property type="entry name" value="P-loop containing nucleotide triphosphate hydrolases"/>
    <property type="match status" value="1"/>
</dbReference>
<dbReference type="PANTHER" id="PTHR45772">
    <property type="entry name" value="CONSERVED COMPONENT OF ABC TRANSPORTER FOR NATURAL AMINO ACIDS-RELATED"/>
    <property type="match status" value="1"/>
</dbReference>
<dbReference type="PANTHER" id="PTHR45772:SF2">
    <property type="entry name" value="ABC TRANSPORTER ATP-BINDING PROTEIN"/>
    <property type="match status" value="1"/>
</dbReference>
<dbReference type="InterPro" id="IPR027417">
    <property type="entry name" value="P-loop_NTPase"/>
</dbReference>
<dbReference type="AlphaFoldDB" id="A0AAW8CU52"/>
<name>A0AAW8CU52_9BURK</name>
<keyword evidence="4 6" id="KW-0067">ATP-binding</keyword>
<dbReference type="CDD" id="cd03219">
    <property type="entry name" value="ABC_Mj1267_LivG_branched"/>
    <property type="match status" value="1"/>
</dbReference>
<evidence type="ECO:0000256" key="1">
    <source>
        <dbReference type="ARBA" id="ARBA00022448"/>
    </source>
</evidence>
<dbReference type="Proteomes" id="UP001242045">
    <property type="component" value="Unassembled WGS sequence"/>
</dbReference>
<sequence length="251" mass="27235">MTLPIIETRNVRRMYGAFVATDNVDFSLKAGERRALIGPNGAGKTTFLNLLTGQVAPTSGSVWLAGEDVSKVPMHRRVRRGVARTFQLNTLLRESSVIENVQLAVLEQQGLGGRLFGGKAAQREAANTAMDILQKLGMSSHAAKRIADLPYGRQRLVEIAIALALQPKVLLLDEPAAGVPPADSHLVMDTIAGLPGDIAVLIIEHDMKLVFRFAQRINVLVRGRMLTEGTPAEIAADPRVREVYLGRAHHA</sequence>
<keyword evidence="2" id="KW-0472">Membrane</keyword>
<dbReference type="SUPFAM" id="SSF52540">
    <property type="entry name" value="P-loop containing nucleoside triphosphate hydrolases"/>
    <property type="match status" value="1"/>
</dbReference>
<evidence type="ECO:0000259" key="5">
    <source>
        <dbReference type="PROSITE" id="PS50893"/>
    </source>
</evidence>
<dbReference type="InterPro" id="IPR003593">
    <property type="entry name" value="AAA+_ATPase"/>
</dbReference>
<dbReference type="InterPro" id="IPR051120">
    <property type="entry name" value="ABC_AA/LPS_Transport"/>
</dbReference>
<dbReference type="EMBL" id="JAUSRD010000010">
    <property type="protein sequence ID" value="MDP9894973.1"/>
    <property type="molecule type" value="Genomic_DNA"/>
</dbReference>
<dbReference type="Pfam" id="PF00005">
    <property type="entry name" value="ABC_tran"/>
    <property type="match status" value="1"/>
</dbReference>
<organism evidence="6 7">
    <name type="scientific">Variovorax boronicumulans</name>
    <dbReference type="NCBI Taxonomy" id="436515"/>
    <lineage>
        <taxon>Bacteria</taxon>
        <taxon>Pseudomonadati</taxon>
        <taxon>Pseudomonadota</taxon>
        <taxon>Betaproteobacteria</taxon>
        <taxon>Burkholderiales</taxon>
        <taxon>Comamonadaceae</taxon>
        <taxon>Variovorax</taxon>
    </lineage>
</organism>
<evidence type="ECO:0000256" key="2">
    <source>
        <dbReference type="ARBA" id="ARBA00022475"/>
    </source>
</evidence>
<dbReference type="GO" id="GO:0005886">
    <property type="term" value="C:plasma membrane"/>
    <property type="evidence" value="ECO:0007669"/>
    <property type="project" value="TreeGrafter"/>
</dbReference>
<dbReference type="PROSITE" id="PS50893">
    <property type="entry name" value="ABC_TRANSPORTER_2"/>
    <property type="match status" value="1"/>
</dbReference>
<keyword evidence="1" id="KW-0813">Transport</keyword>
<dbReference type="GO" id="GO:0005524">
    <property type="term" value="F:ATP binding"/>
    <property type="evidence" value="ECO:0007669"/>
    <property type="project" value="UniProtKB-KW"/>
</dbReference>
<evidence type="ECO:0000313" key="7">
    <source>
        <dbReference type="Proteomes" id="UP001242045"/>
    </source>
</evidence>
<gene>
    <name evidence="6" type="ORF">J2W31_004098</name>
</gene>
<dbReference type="InterPro" id="IPR003439">
    <property type="entry name" value="ABC_transporter-like_ATP-bd"/>
</dbReference>
<protein>
    <submittedName>
        <fullName evidence="6">Branched-chain amino acid transport system ATP-binding protein</fullName>
    </submittedName>
</protein>
<comment type="caution">
    <text evidence="6">The sequence shown here is derived from an EMBL/GenBank/DDBJ whole genome shotgun (WGS) entry which is preliminary data.</text>
</comment>
<reference evidence="6" key="1">
    <citation type="submission" date="2023-07" db="EMBL/GenBank/DDBJ databases">
        <title>Sorghum-associated microbial communities from plants grown in Nebraska, USA.</title>
        <authorList>
            <person name="Schachtman D."/>
        </authorList>
    </citation>
    <scope>NUCLEOTIDE SEQUENCE</scope>
    <source>
        <strain evidence="6">DS3754</strain>
    </source>
</reference>
<dbReference type="GO" id="GO:0016887">
    <property type="term" value="F:ATP hydrolysis activity"/>
    <property type="evidence" value="ECO:0007669"/>
    <property type="project" value="InterPro"/>
</dbReference>
<keyword evidence="3" id="KW-0547">Nucleotide-binding</keyword>
<keyword evidence="2" id="KW-1003">Cell membrane</keyword>
<accession>A0AAW8CU52</accession>
<feature type="domain" description="ABC transporter" evidence="5">
    <location>
        <begin position="6"/>
        <end position="247"/>
    </location>
</feature>
<evidence type="ECO:0000256" key="4">
    <source>
        <dbReference type="ARBA" id="ARBA00022840"/>
    </source>
</evidence>
<evidence type="ECO:0000313" key="6">
    <source>
        <dbReference type="EMBL" id="MDP9894973.1"/>
    </source>
</evidence>
<dbReference type="SMART" id="SM00382">
    <property type="entry name" value="AAA"/>
    <property type="match status" value="1"/>
</dbReference>
<dbReference type="Pfam" id="PF12399">
    <property type="entry name" value="BCA_ABC_TP_C"/>
    <property type="match status" value="1"/>
</dbReference>
<dbReference type="InterPro" id="IPR032823">
    <property type="entry name" value="BCA_ABC_TP_C"/>
</dbReference>
<evidence type="ECO:0000256" key="3">
    <source>
        <dbReference type="ARBA" id="ARBA00022741"/>
    </source>
</evidence>
<proteinExistence type="predicted"/>